<dbReference type="Gene3D" id="3.40.30.10">
    <property type="entry name" value="Glutaredoxin"/>
    <property type="match status" value="1"/>
</dbReference>
<dbReference type="InterPro" id="IPR036249">
    <property type="entry name" value="Thioredoxin-like_sf"/>
</dbReference>
<evidence type="ECO:0000259" key="2">
    <source>
        <dbReference type="Pfam" id="PF00578"/>
    </source>
</evidence>
<feature type="domain" description="Alkyl hydroperoxide reductase subunit C/ Thiol specific antioxidant" evidence="2">
    <location>
        <begin position="72"/>
        <end position="184"/>
    </location>
</feature>
<sequence length="232" mass="27088">MNKLIPIIFFCFSLFSVNAQDDKTYFSEAVGLHIKGYKKKISKAYRYEDVNRANFLFDSLVNHCLKGSYIDNFSINCLGKNKNCFNDYEKPIFLLTYASWCVPGKGEIPALNELSRKYEDQIDFIVLFWNKKSEVRKVAREYDNSIDIVYVDELENRDAYIVKTMKHSLGFPTTFFIGSDKQIVDISRTVILPYNSSYEKSYTLNYQNVSEGVSQILEHEEEILNKIEFNIK</sequence>
<keyword evidence="4" id="KW-1185">Reference proteome</keyword>
<name>A0ABQ3BLJ8_9FLAO</name>
<organism evidence="3 4">
    <name type="scientific">Mesonia mobilis</name>
    <dbReference type="NCBI Taxonomy" id="369791"/>
    <lineage>
        <taxon>Bacteria</taxon>
        <taxon>Pseudomonadati</taxon>
        <taxon>Bacteroidota</taxon>
        <taxon>Flavobacteriia</taxon>
        <taxon>Flavobacteriales</taxon>
        <taxon>Flavobacteriaceae</taxon>
        <taxon>Mesonia</taxon>
    </lineage>
</organism>
<gene>
    <name evidence="3" type="ORF">GCM10008088_10830</name>
</gene>
<keyword evidence="1" id="KW-0732">Signal</keyword>
<dbReference type="SUPFAM" id="SSF52833">
    <property type="entry name" value="Thioredoxin-like"/>
    <property type="match status" value="1"/>
</dbReference>
<dbReference type="Pfam" id="PF00578">
    <property type="entry name" value="AhpC-TSA"/>
    <property type="match status" value="1"/>
</dbReference>
<proteinExistence type="predicted"/>
<evidence type="ECO:0000313" key="3">
    <source>
        <dbReference type="EMBL" id="GGZ50875.1"/>
    </source>
</evidence>
<reference evidence="4" key="1">
    <citation type="journal article" date="2019" name="Int. J. Syst. Evol. Microbiol.">
        <title>The Global Catalogue of Microorganisms (GCM) 10K type strain sequencing project: providing services to taxonomists for standard genome sequencing and annotation.</title>
        <authorList>
            <consortium name="The Broad Institute Genomics Platform"/>
            <consortium name="The Broad Institute Genome Sequencing Center for Infectious Disease"/>
            <person name="Wu L."/>
            <person name="Ma J."/>
        </authorList>
    </citation>
    <scope>NUCLEOTIDE SEQUENCE [LARGE SCALE GENOMIC DNA]</scope>
    <source>
        <strain evidence="4">KCTC 12708</strain>
    </source>
</reference>
<dbReference type="EMBL" id="BMWY01000002">
    <property type="protein sequence ID" value="GGZ50875.1"/>
    <property type="molecule type" value="Genomic_DNA"/>
</dbReference>
<evidence type="ECO:0000313" key="4">
    <source>
        <dbReference type="Proteomes" id="UP000615593"/>
    </source>
</evidence>
<accession>A0ABQ3BLJ8</accession>
<comment type="caution">
    <text evidence="3">The sequence shown here is derived from an EMBL/GenBank/DDBJ whole genome shotgun (WGS) entry which is preliminary data.</text>
</comment>
<dbReference type="GeneID" id="94368749"/>
<feature type="chain" id="PRO_5045400363" description="Alkyl hydroperoxide reductase subunit C/ Thiol specific antioxidant domain-containing protein" evidence="1">
    <location>
        <begin position="20"/>
        <end position="232"/>
    </location>
</feature>
<evidence type="ECO:0000256" key="1">
    <source>
        <dbReference type="SAM" id="SignalP"/>
    </source>
</evidence>
<feature type="signal peptide" evidence="1">
    <location>
        <begin position="1"/>
        <end position="19"/>
    </location>
</feature>
<dbReference type="Proteomes" id="UP000615593">
    <property type="component" value="Unassembled WGS sequence"/>
</dbReference>
<dbReference type="RefSeq" id="WP_027883743.1">
    <property type="nucleotide sequence ID" value="NZ_BMWY01000002.1"/>
</dbReference>
<protein>
    <recommendedName>
        <fullName evidence="2">Alkyl hydroperoxide reductase subunit C/ Thiol specific antioxidant domain-containing protein</fullName>
    </recommendedName>
</protein>
<dbReference type="InterPro" id="IPR000866">
    <property type="entry name" value="AhpC/TSA"/>
</dbReference>